<dbReference type="InterPro" id="IPR023374">
    <property type="entry name" value="AttH-like_dom_sf"/>
</dbReference>
<dbReference type="PANTHER" id="PTHR38591">
    <property type="entry name" value="HYDROLASE"/>
    <property type="match status" value="1"/>
</dbReference>
<dbReference type="Pfam" id="PF17186">
    <property type="entry name" value="Lipocalin_9"/>
    <property type="match status" value="1"/>
</dbReference>
<proteinExistence type="predicted"/>
<feature type="signal peptide" evidence="1">
    <location>
        <begin position="1"/>
        <end position="18"/>
    </location>
</feature>
<evidence type="ECO:0000313" key="3">
    <source>
        <dbReference type="EMBL" id="NIY73255.1"/>
    </source>
</evidence>
<dbReference type="InterPro" id="IPR010791">
    <property type="entry name" value="AttH_dom"/>
</dbReference>
<dbReference type="Pfam" id="PF07143">
    <property type="entry name" value="CrtC"/>
    <property type="match status" value="1"/>
</dbReference>
<name>A0ABX0W0P6_9RHOB</name>
<accession>A0ABX0W0P6</accession>
<feature type="domain" description="AttH" evidence="2">
    <location>
        <begin position="54"/>
        <end position="215"/>
    </location>
</feature>
<gene>
    <name evidence="3" type="ORF">HCZ30_12545</name>
</gene>
<dbReference type="SUPFAM" id="SSF159245">
    <property type="entry name" value="AttH-like"/>
    <property type="match status" value="1"/>
</dbReference>
<reference evidence="3 4" key="1">
    <citation type="submission" date="2020-03" db="EMBL/GenBank/DDBJ databases">
        <title>Bacterial isolates of synthetic phycosphere.</title>
        <authorList>
            <person name="Fu H."/>
            <person name="Moran M.A."/>
        </authorList>
    </citation>
    <scope>NUCLEOTIDE SEQUENCE [LARGE SCALE GENOMIC DNA]</scope>
    <source>
        <strain evidence="3 4">HF1</strain>
    </source>
</reference>
<organism evidence="3 4">
    <name type="scientific">Marivivens donghaensis</name>
    <dbReference type="NCBI Taxonomy" id="1699413"/>
    <lineage>
        <taxon>Bacteria</taxon>
        <taxon>Pseudomonadati</taxon>
        <taxon>Pseudomonadota</taxon>
        <taxon>Alphaproteobacteria</taxon>
        <taxon>Rhodobacterales</taxon>
        <taxon>Paracoccaceae</taxon>
        <taxon>Marivivens group</taxon>
        <taxon>Marivivens</taxon>
    </lineage>
</organism>
<comment type="caution">
    <text evidence="3">The sequence shown here is derived from an EMBL/GenBank/DDBJ whole genome shotgun (WGS) entry which is preliminary data.</text>
</comment>
<dbReference type="PANTHER" id="PTHR38591:SF1">
    <property type="entry name" value="BLL1000 PROTEIN"/>
    <property type="match status" value="1"/>
</dbReference>
<keyword evidence="4" id="KW-1185">Reference proteome</keyword>
<dbReference type="EMBL" id="JAATOP010000008">
    <property type="protein sequence ID" value="NIY73255.1"/>
    <property type="molecule type" value="Genomic_DNA"/>
</dbReference>
<dbReference type="Gene3D" id="2.40.370.10">
    <property type="entry name" value="AttH-like domain"/>
    <property type="match status" value="2"/>
</dbReference>
<dbReference type="RefSeq" id="WP_167638641.1">
    <property type="nucleotide sequence ID" value="NZ_JAATOP010000008.1"/>
</dbReference>
<evidence type="ECO:0000259" key="2">
    <source>
        <dbReference type="Pfam" id="PF07143"/>
    </source>
</evidence>
<keyword evidence="1" id="KW-0732">Signal</keyword>
<sequence>MNARVLALLLLWPLAAFGQGFAGLGSDADGFALPQRGYTFDFPTDHGAHPEYRIEWWYVTANLTGDDGAEYGVQWTLFRSALAPEEAAGWSSPQVWMGHAALTTEDAHFTAERFGRGGIGQAGASDQQLSAWIDDWELDFSHMTASGTDWRYDLSLSETGPLVFHGAEGYSVKSAGGQASYYYSQPFLAVDGTLTIGNEDIHVTGNAWLDREWSSQPLAEDQSGWDWFSLSFDDGDKLMGFRLRGADTYTSATWIDADGGTTAYTDGAFMAEPLENSPTSGPEVPVLWQVQLPERGLDVTVSAINPDSWMPLTTQYWEGPVTVTGTHTGRGYLEMTGYE</sequence>
<feature type="chain" id="PRO_5046678550" evidence="1">
    <location>
        <begin position="19"/>
        <end position="339"/>
    </location>
</feature>
<dbReference type="Proteomes" id="UP000709466">
    <property type="component" value="Unassembled WGS sequence"/>
</dbReference>
<evidence type="ECO:0000256" key="1">
    <source>
        <dbReference type="SAM" id="SignalP"/>
    </source>
</evidence>
<evidence type="ECO:0000313" key="4">
    <source>
        <dbReference type="Proteomes" id="UP000709466"/>
    </source>
</evidence>
<protein>
    <submittedName>
        <fullName evidence="3">Iron ABC transporter permease</fullName>
    </submittedName>
</protein>